<feature type="transmembrane region" description="Helical" evidence="15">
    <location>
        <begin position="143"/>
        <end position="163"/>
    </location>
</feature>
<dbReference type="PANTHER" id="PTHR45628:SF7">
    <property type="entry name" value="VOLTAGE-DEPENDENT CALCIUM CHANNEL TYPE A SUBUNIT ALPHA-1"/>
    <property type="match status" value="1"/>
</dbReference>
<evidence type="ECO:0000256" key="9">
    <source>
        <dbReference type="ARBA" id="ARBA00022989"/>
    </source>
</evidence>
<evidence type="ECO:0000256" key="5">
    <source>
        <dbReference type="ARBA" id="ARBA00022673"/>
    </source>
</evidence>
<evidence type="ECO:0000256" key="1">
    <source>
        <dbReference type="ARBA" id="ARBA00004141"/>
    </source>
</evidence>
<evidence type="ECO:0000256" key="8">
    <source>
        <dbReference type="ARBA" id="ARBA00022882"/>
    </source>
</evidence>
<evidence type="ECO:0000256" key="6">
    <source>
        <dbReference type="ARBA" id="ARBA00022692"/>
    </source>
</evidence>
<keyword evidence="12" id="KW-0325">Glycoprotein</keyword>
<evidence type="ECO:0000313" key="17">
    <source>
        <dbReference type="EMBL" id="OLP91170.1"/>
    </source>
</evidence>
<dbReference type="InterPro" id="IPR002048">
    <property type="entry name" value="EF_hand_dom"/>
</dbReference>
<dbReference type="SUPFAM" id="SSF47473">
    <property type="entry name" value="EF-hand"/>
    <property type="match status" value="1"/>
</dbReference>
<reference evidence="17 18" key="1">
    <citation type="submission" date="2016-02" db="EMBL/GenBank/DDBJ databases">
        <title>Genome analysis of coral dinoflagellate symbionts highlights evolutionary adaptations to a symbiotic lifestyle.</title>
        <authorList>
            <person name="Aranda M."/>
            <person name="Li Y."/>
            <person name="Liew Y.J."/>
            <person name="Baumgarten S."/>
            <person name="Simakov O."/>
            <person name="Wilson M."/>
            <person name="Piel J."/>
            <person name="Ashoor H."/>
            <person name="Bougouffa S."/>
            <person name="Bajic V.B."/>
            <person name="Ryu T."/>
            <person name="Ravasi T."/>
            <person name="Bayer T."/>
            <person name="Micklem G."/>
            <person name="Kim H."/>
            <person name="Bhak J."/>
            <person name="Lajeunesse T.C."/>
            <person name="Voolstra C.R."/>
        </authorList>
    </citation>
    <scope>NUCLEOTIDE SEQUENCE [LARGE SCALE GENOMIC DNA]</scope>
    <source>
        <strain evidence="17 18">CCMP2467</strain>
    </source>
</reference>
<keyword evidence="7" id="KW-0106">Calcium</keyword>
<comment type="caution">
    <text evidence="17">The sequence shown here is derived from an EMBL/GenBank/DDBJ whole genome shotgun (WGS) entry which is preliminary data.</text>
</comment>
<dbReference type="GO" id="GO:0008331">
    <property type="term" value="F:high voltage-gated calcium channel activity"/>
    <property type="evidence" value="ECO:0007669"/>
    <property type="project" value="TreeGrafter"/>
</dbReference>
<feature type="region of interest" description="Disordered" evidence="14">
    <location>
        <begin position="1"/>
        <end position="51"/>
    </location>
</feature>
<feature type="transmembrane region" description="Helical" evidence="15">
    <location>
        <begin position="273"/>
        <end position="296"/>
    </location>
</feature>
<keyword evidence="3" id="KW-0597">Phosphoprotein</keyword>
<dbReference type="GO" id="GO:0005509">
    <property type="term" value="F:calcium ion binding"/>
    <property type="evidence" value="ECO:0007669"/>
    <property type="project" value="InterPro"/>
</dbReference>
<gene>
    <name evidence="17" type="ORF">AK812_SmicGene27157</name>
</gene>
<evidence type="ECO:0000256" key="4">
    <source>
        <dbReference type="ARBA" id="ARBA00022568"/>
    </source>
</evidence>
<dbReference type="Gene3D" id="1.10.287.70">
    <property type="match status" value="1"/>
</dbReference>
<dbReference type="InterPro" id="IPR011992">
    <property type="entry name" value="EF-hand-dom_pair"/>
</dbReference>
<keyword evidence="6 15" id="KW-0812">Transmembrane</keyword>
<evidence type="ECO:0000256" key="2">
    <source>
        <dbReference type="ARBA" id="ARBA00022448"/>
    </source>
</evidence>
<evidence type="ECO:0000256" key="12">
    <source>
        <dbReference type="ARBA" id="ARBA00023180"/>
    </source>
</evidence>
<feature type="transmembrane region" description="Helical" evidence="15">
    <location>
        <begin position="175"/>
        <end position="196"/>
    </location>
</feature>
<proteinExistence type="predicted"/>
<keyword evidence="13 17" id="KW-0407">Ion channel</keyword>
<dbReference type="OrthoDB" id="424289at2759"/>
<evidence type="ECO:0000313" key="18">
    <source>
        <dbReference type="Proteomes" id="UP000186817"/>
    </source>
</evidence>
<protein>
    <submittedName>
        <fullName evidence="17">Sodium channel protein 1 brain</fullName>
    </submittedName>
</protein>
<keyword evidence="18" id="KW-1185">Reference proteome</keyword>
<dbReference type="EMBL" id="LSRX01000677">
    <property type="protein sequence ID" value="OLP91170.1"/>
    <property type="molecule type" value="Genomic_DNA"/>
</dbReference>
<dbReference type="Pfam" id="PF00520">
    <property type="entry name" value="Ion_trans"/>
    <property type="match status" value="1"/>
</dbReference>
<keyword evidence="11 15" id="KW-0472">Membrane</keyword>
<evidence type="ECO:0000256" key="10">
    <source>
        <dbReference type="ARBA" id="ARBA00023065"/>
    </source>
</evidence>
<dbReference type="AlphaFoldDB" id="A0A1Q9D7N1"/>
<keyword evidence="2" id="KW-0813">Transport</keyword>
<evidence type="ECO:0000256" key="15">
    <source>
        <dbReference type="SAM" id="Phobius"/>
    </source>
</evidence>
<feature type="transmembrane region" description="Helical" evidence="15">
    <location>
        <begin position="347"/>
        <end position="370"/>
    </location>
</feature>
<feature type="domain" description="EF-hand" evidence="16">
    <location>
        <begin position="436"/>
        <end position="471"/>
    </location>
</feature>
<keyword evidence="4" id="KW-0109">Calcium transport</keyword>
<keyword evidence="9 15" id="KW-1133">Transmembrane helix</keyword>
<dbReference type="Proteomes" id="UP000186817">
    <property type="component" value="Unassembled WGS sequence"/>
</dbReference>
<dbReference type="SUPFAM" id="SSF81324">
    <property type="entry name" value="Voltage-gated potassium channels"/>
    <property type="match status" value="1"/>
</dbReference>
<dbReference type="PROSITE" id="PS50222">
    <property type="entry name" value="EF_HAND_2"/>
    <property type="match status" value="1"/>
</dbReference>
<dbReference type="InterPro" id="IPR050599">
    <property type="entry name" value="VDCC_alpha-1_subunit"/>
</dbReference>
<dbReference type="PANTHER" id="PTHR45628">
    <property type="entry name" value="VOLTAGE-DEPENDENT CALCIUM CHANNEL TYPE A SUBUNIT ALPHA-1"/>
    <property type="match status" value="1"/>
</dbReference>
<dbReference type="Gene3D" id="1.20.120.350">
    <property type="entry name" value="Voltage-gated potassium channels. Chain C"/>
    <property type="match status" value="1"/>
</dbReference>
<evidence type="ECO:0000256" key="11">
    <source>
        <dbReference type="ARBA" id="ARBA00023136"/>
    </source>
</evidence>
<name>A0A1Q9D7N1_SYMMI</name>
<evidence type="ECO:0000256" key="13">
    <source>
        <dbReference type="ARBA" id="ARBA00023303"/>
    </source>
</evidence>
<keyword evidence="5" id="KW-0107">Calcium channel</keyword>
<keyword evidence="8" id="KW-0851">Voltage-gated channel</keyword>
<evidence type="ECO:0000256" key="14">
    <source>
        <dbReference type="SAM" id="MobiDB-lite"/>
    </source>
</evidence>
<evidence type="ECO:0000256" key="7">
    <source>
        <dbReference type="ARBA" id="ARBA00022837"/>
    </source>
</evidence>
<accession>A0A1Q9D7N1</accession>
<dbReference type="InterPro" id="IPR027359">
    <property type="entry name" value="Volt_channel_dom_sf"/>
</dbReference>
<dbReference type="InterPro" id="IPR005821">
    <property type="entry name" value="Ion_trans_dom"/>
</dbReference>
<evidence type="ECO:0000259" key="16">
    <source>
        <dbReference type="PROSITE" id="PS50222"/>
    </source>
</evidence>
<comment type="subcellular location">
    <subcellularLocation>
        <location evidence="1">Membrane</location>
        <topology evidence="1">Multi-pass membrane protein</topology>
    </subcellularLocation>
</comment>
<evidence type="ECO:0000256" key="3">
    <source>
        <dbReference type="ARBA" id="ARBA00022553"/>
    </source>
</evidence>
<dbReference type="GO" id="GO:0005891">
    <property type="term" value="C:voltage-gated calcium channel complex"/>
    <property type="evidence" value="ECO:0007669"/>
    <property type="project" value="TreeGrafter"/>
</dbReference>
<organism evidence="17 18">
    <name type="scientific">Symbiodinium microadriaticum</name>
    <name type="common">Dinoflagellate</name>
    <name type="synonym">Zooxanthella microadriatica</name>
    <dbReference type="NCBI Taxonomy" id="2951"/>
    <lineage>
        <taxon>Eukaryota</taxon>
        <taxon>Sar</taxon>
        <taxon>Alveolata</taxon>
        <taxon>Dinophyceae</taxon>
        <taxon>Suessiales</taxon>
        <taxon>Symbiodiniaceae</taxon>
        <taxon>Symbiodinium</taxon>
    </lineage>
</organism>
<sequence>MPAAGSRPPPVSAPAEVKAEQVEDADADVNKEDQPDFGGEEEALPVEAKQEVQRSVPDYGDLIEDEGIVSVVKKVAKKEELEEKGEPRPDAILISDWQALLKEVIVAEAREEPPGFPSVWKLFNAEFRSSFERREQHIASTKCFNTLIMTMVVVNTVLVGIEVDFAIEVLAWDRLGFVFLEGLFCLLFTAELALRIQQQHWAFFQEFLNLLDYSLVVMSWLDVAVSVITYRERVQFASTVRVFRFVRFIRLAEGRFFGLYKIAKGLADALQPVVYLSIITAAFIFTAAAFLTGLVAHDWVAINRWEAARMYAGSVWRSVLTVMQIATFDNWAELTNNLVEAGSPLTLIVVLGSIFGCSFAIINSLVGIMVERVSSISADAAENQELAAARAYEMLLQSLLVDLRYAMNRDGKIDFEAYWKLLNLPSIREKLSIMGISPEEAEVFFALMDVDKTGQVTPVQLVNALGKAKGKCKSHDMCALICIVHKQCLRASRSVDRVHRLIEKVDQIQHRLFDCGRGLTRERLTARDADVRAQEMHDRAADRERIFQKAELQRQVAQARMKVF</sequence>
<keyword evidence="10" id="KW-0406">Ion transport</keyword>
<dbReference type="GO" id="GO:0098703">
    <property type="term" value="P:calcium ion import across plasma membrane"/>
    <property type="evidence" value="ECO:0007669"/>
    <property type="project" value="TreeGrafter"/>
</dbReference>